<name>A0ABW1VTH6_9GAMM</name>
<evidence type="ECO:0000256" key="4">
    <source>
        <dbReference type="SAM" id="MobiDB-lite"/>
    </source>
</evidence>
<dbReference type="Pfam" id="PF02120">
    <property type="entry name" value="Flg_hook"/>
    <property type="match status" value="1"/>
</dbReference>
<feature type="compositionally biased region" description="Low complexity" evidence="4">
    <location>
        <begin position="354"/>
        <end position="365"/>
    </location>
</feature>
<comment type="similarity">
    <text evidence="2">Belongs to the FliK family.</text>
</comment>
<dbReference type="Gene3D" id="3.30.750.140">
    <property type="match status" value="1"/>
</dbReference>
<keyword evidence="6" id="KW-0966">Cell projection</keyword>
<reference evidence="7" key="1">
    <citation type="journal article" date="2019" name="Int. J. Syst. Evol. Microbiol.">
        <title>The Global Catalogue of Microorganisms (GCM) 10K type strain sequencing project: providing services to taxonomists for standard genome sequencing and annotation.</title>
        <authorList>
            <consortium name="The Broad Institute Genomics Platform"/>
            <consortium name="The Broad Institute Genome Sequencing Center for Infectious Disease"/>
            <person name="Wu L."/>
            <person name="Ma J."/>
        </authorList>
    </citation>
    <scope>NUCLEOTIDE SEQUENCE [LARGE SCALE GENOMIC DNA]</scope>
    <source>
        <strain evidence="7">CGMCC 4.1530</strain>
    </source>
</reference>
<dbReference type="InterPro" id="IPR001635">
    <property type="entry name" value="Flag_hook_Flik"/>
</dbReference>
<dbReference type="EMBL" id="JBHSUC010000023">
    <property type="protein sequence ID" value="MFC6363263.1"/>
    <property type="molecule type" value="Genomic_DNA"/>
</dbReference>
<evidence type="ECO:0000259" key="5">
    <source>
        <dbReference type="Pfam" id="PF02120"/>
    </source>
</evidence>
<keyword evidence="6" id="KW-0969">Cilium</keyword>
<accession>A0ABW1VTH6</accession>
<protein>
    <submittedName>
        <fullName evidence="6">Flagellar hook-length control protein FliK</fullName>
    </submittedName>
</protein>
<dbReference type="InterPro" id="IPR038610">
    <property type="entry name" value="FliK-like_C_sf"/>
</dbReference>
<dbReference type="PANTHER" id="PTHR37533">
    <property type="entry name" value="FLAGELLAR HOOK-LENGTH CONTROL PROTEIN"/>
    <property type="match status" value="1"/>
</dbReference>
<keyword evidence="6" id="KW-0282">Flagellum</keyword>
<keyword evidence="3" id="KW-1005">Bacterial flagellum biogenesis</keyword>
<dbReference type="RefSeq" id="WP_343876847.1">
    <property type="nucleotide sequence ID" value="NZ_BAAAFW010000041.1"/>
</dbReference>
<evidence type="ECO:0000313" key="6">
    <source>
        <dbReference type="EMBL" id="MFC6363263.1"/>
    </source>
</evidence>
<comment type="function">
    <text evidence="1">Controls the length of the flagellar hook.</text>
</comment>
<comment type="caution">
    <text evidence="6">The sequence shown here is derived from an EMBL/GenBank/DDBJ whole genome shotgun (WGS) entry which is preliminary data.</text>
</comment>
<dbReference type="InterPro" id="IPR052563">
    <property type="entry name" value="FliK"/>
</dbReference>
<feature type="region of interest" description="Disordered" evidence="4">
    <location>
        <begin position="338"/>
        <end position="371"/>
    </location>
</feature>
<feature type="region of interest" description="Disordered" evidence="4">
    <location>
        <begin position="127"/>
        <end position="186"/>
    </location>
</feature>
<dbReference type="PRINTS" id="PR01007">
    <property type="entry name" value="FLGHOOKFLIK"/>
</dbReference>
<dbReference type="CDD" id="cd17470">
    <property type="entry name" value="T3SS_Flik_C"/>
    <property type="match status" value="1"/>
</dbReference>
<dbReference type="Proteomes" id="UP001596215">
    <property type="component" value="Unassembled WGS sequence"/>
</dbReference>
<dbReference type="PANTHER" id="PTHR37533:SF2">
    <property type="entry name" value="FLAGELLAR HOOK-LENGTH CONTROL PROTEIN"/>
    <property type="match status" value="1"/>
</dbReference>
<evidence type="ECO:0000256" key="3">
    <source>
        <dbReference type="ARBA" id="ARBA00022795"/>
    </source>
</evidence>
<evidence type="ECO:0000256" key="1">
    <source>
        <dbReference type="ARBA" id="ARBA00003944"/>
    </source>
</evidence>
<organism evidence="6 7">
    <name type="scientific">Tatumella punctata</name>
    <dbReference type="NCBI Taxonomy" id="399969"/>
    <lineage>
        <taxon>Bacteria</taxon>
        <taxon>Pseudomonadati</taxon>
        <taxon>Pseudomonadota</taxon>
        <taxon>Gammaproteobacteria</taxon>
        <taxon>Enterobacterales</taxon>
        <taxon>Erwiniaceae</taxon>
        <taxon>Tatumella</taxon>
    </lineage>
</organism>
<feature type="domain" description="Flagellar hook-length control protein-like C-terminal" evidence="5">
    <location>
        <begin position="260"/>
        <end position="340"/>
    </location>
</feature>
<dbReference type="InterPro" id="IPR021136">
    <property type="entry name" value="Flagellar_hook_control-like_C"/>
</dbReference>
<sequence length="391" mass="40861">MSQLIILAQALNKISSHSNNLSAGKPVAAWPFSDLISSPDGLITAKSGRHPIAKKATVLPSGNNITASHITPLLAMLTTPVIPGRLMSPAGTELRERLAGPLTSTGLPDHRSASPRHLPPAAADIMTQSSDQHLPRQSRFPVLPGGDSRQHLPVTGKRPAPAAPARGQHPLTAETPLAAGPRQSVPPIPLFRVPQASPAPVSDHIRPAPVSASTAHTHLPSIIALCSDNGGPLAAGRAMTASTPVSVPADNPAWQQQLSRQVIFMHQQGLHTAELRLHPQELGSLKISLVMKSDQAYLTSLSGHSQVRTVLEAALPDLRHALAGNGISLGGSFVGNEDPSSSSMFTPPDSRQYPSGSPAGSSLASEDPPVMHNTAGVRMLTLTDGRVDLFA</sequence>
<gene>
    <name evidence="6" type="ORF">ACFP73_14415</name>
</gene>
<proteinExistence type="inferred from homology"/>
<keyword evidence="7" id="KW-1185">Reference proteome</keyword>
<evidence type="ECO:0000256" key="2">
    <source>
        <dbReference type="ARBA" id="ARBA00009149"/>
    </source>
</evidence>
<evidence type="ECO:0000313" key="7">
    <source>
        <dbReference type="Proteomes" id="UP001596215"/>
    </source>
</evidence>